<dbReference type="InterPro" id="IPR050364">
    <property type="entry name" value="Cytochrome_P450_fung"/>
</dbReference>
<evidence type="ECO:0000256" key="8">
    <source>
        <dbReference type="ARBA" id="ARBA00023033"/>
    </source>
</evidence>
<evidence type="ECO:0000256" key="1">
    <source>
        <dbReference type="ARBA" id="ARBA00001971"/>
    </source>
</evidence>
<dbReference type="Pfam" id="PF00067">
    <property type="entry name" value="p450"/>
    <property type="match status" value="1"/>
</dbReference>
<dbReference type="InterPro" id="IPR002401">
    <property type="entry name" value="Cyt_P450_E_grp-I"/>
</dbReference>
<dbReference type="GeneID" id="19301792"/>
<dbReference type="PRINTS" id="PR00463">
    <property type="entry name" value="EP450I"/>
</dbReference>
<keyword evidence="8" id="KW-0503">Monooxygenase</keyword>
<evidence type="ECO:0000313" key="9">
    <source>
        <dbReference type="EMBL" id="EPQ55579.1"/>
    </source>
</evidence>
<dbReference type="SUPFAM" id="SSF48264">
    <property type="entry name" value="Cytochrome P450"/>
    <property type="match status" value="1"/>
</dbReference>
<keyword evidence="6" id="KW-0560">Oxidoreductase</keyword>
<dbReference type="OrthoDB" id="2789670at2759"/>
<organism evidence="9 10">
    <name type="scientific">Gloeophyllum trabeum (strain ATCC 11539 / FP-39264 / Madison 617)</name>
    <name type="common">Brown rot fungus</name>
    <dbReference type="NCBI Taxonomy" id="670483"/>
    <lineage>
        <taxon>Eukaryota</taxon>
        <taxon>Fungi</taxon>
        <taxon>Dikarya</taxon>
        <taxon>Basidiomycota</taxon>
        <taxon>Agaricomycotina</taxon>
        <taxon>Agaricomycetes</taxon>
        <taxon>Gloeophyllales</taxon>
        <taxon>Gloeophyllaceae</taxon>
        <taxon>Gloeophyllum</taxon>
    </lineage>
</organism>
<evidence type="ECO:0000256" key="4">
    <source>
        <dbReference type="ARBA" id="ARBA00022617"/>
    </source>
</evidence>
<comment type="cofactor">
    <cofactor evidence="1">
        <name>heme</name>
        <dbReference type="ChEBI" id="CHEBI:30413"/>
    </cofactor>
</comment>
<dbReference type="GO" id="GO:0005506">
    <property type="term" value="F:iron ion binding"/>
    <property type="evidence" value="ECO:0007669"/>
    <property type="project" value="InterPro"/>
</dbReference>
<evidence type="ECO:0000256" key="3">
    <source>
        <dbReference type="ARBA" id="ARBA00010617"/>
    </source>
</evidence>
<comment type="similarity">
    <text evidence="3">Belongs to the cytochrome P450 family.</text>
</comment>
<protein>
    <submittedName>
        <fullName evidence="9">Cytochrome P450</fullName>
    </submittedName>
</protein>
<evidence type="ECO:0000256" key="7">
    <source>
        <dbReference type="ARBA" id="ARBA00023004"/>
    </source>
</evidence>
<evidence type="ECO:0000256" key="5">
    <source>
        <dbReference type="ARBA" id="ARBA00022723"/>
    </source>
</evidence>
<name>S7RRJ5_GLOTA</name>
<dbReference type="AlphaFoldDB" id="S7RRJ5"/>
<dbReference type="KEGG" id="gtr:GLOTRDRAFT_128803"/>
<dbReference type="GO" id="GO:0004497">
    <property type="term" value="F:monooxygenase activity"/>
    <property type="evidence" value="ECO:0007669"/>
    <property type="project" value="UniProtKB-KW"/>
</dbReference>
<dbReference type="EMBL" id="KB469301">
    <property type="protein sequence ID" value="EPQ55579.1"/>
    <property type="molecule type" value="Genomic_DNA"/>
</dbReference>
<dbReference type="GO" id="GO:0020037">
    <property type="term" value="F:heme binding"/>
    <property type="evidence" value="ECO:0007669"/>
    <property type="project" value="InterPro"/>
</dbReference>
<evidence type="ECO:0000313" key="10">
    <source>
        <dbReference type="Proteomes" id="UP000030669"/>
    </source>
</evidence>
<dbReference type="OMA" id="IMANIWA"/>
<keyword evidence="7" id="KW-0408">Iron</keyword>
<dbReference type="Proteomes" id="UP000030669">
    <property type="component" value="Unassembled WGS sequence"/>
</dbReference>
<keyword evidence="5" id="KW-0479">Metal-binding</keyword>
<dbReference type="eggNOG" id="KOG0156">
    <property type="taxonomic scope" value="Eukaryota"/>
</dbReference>
<dbReference type="InterPro" id="IPR036396">
    <property type="entry name" value="Cyt_P450_sf"/>
</dbReference>
<comment type="pathway">
    <text evidence="2">Secondary metabolite biosynthesis.</text>
</comment>
<dbReference type="RefSeq" id="XP_007865656.1">
    <property type="nucleotide sequence ID" value="XM_007867465.1"/>
</dbReference>
<keyword evidence="4" id="KW-0349">Heme</keyword>
<dbReference type="Gene3D" id="1.10.630.10">
    <property type="entry name" value="Cytochrome P450"/>
    <property type="match status" value="1"/>
</dbReference>
<accession>S7RRJ5</accession>
<keyword evidence="10" id="KW-1185">Reference proteome</keyword>
<dbReference type="PANTHER" id="PTHR46300">
    <property type="entry name" value="P450, PUTATIVE (EUROFUNG)-RELATED-RELATED"/>
    <property type="match status" value="1"/>
</dbReference>
<dbReference type="GO" id="GO:0016705">
    <property type="term" value="F:oxidoreductase activity, acting on paired donors, with incorporation or reduction of molecular oxygen"/>
    <property type="evidence" value="ECO:0007669"/>
    <property type="project" value="InterPro"/>
</dbReference>
<evidence type="ECO:0000256" key="6">
    <source>
        <dbReference type="ARBA" id="ARBA00023002"/>
    </source>
</evidence>
<reference evidence="9 10" key="1">
    <citation type="journal article" date="2012" name="Science">
        <title>The Paleozoic origin of enzymatic lignin decomposition reconstructed from 31 fungal genomes.</title>
        <authorList>
            <person name="Floudas D."/>
            <person name="Binder M."/>
            <person name="Riley R."/>
            <person name="Barry K."/>
            <person name="Blanchette R.A."/>
            <person name="Henrissat B."/>
            <person name="Martinez A.T."/>
            <person name="Otillar R."/>
            <person name="Spatafora J.W."/>
            <person name="Yadav J.S."/>
            <person name="Aerts A."/>
            <person name="Benoit I."/>
            <person name="Boyd A."/>
            <person name="Carlson A."/>
            <person name="Copeland A."/>
            <person name="Coutinho P.M."/>
            <person name="de Vries R.P."/>
            <person name="Ferreira P."/>
            <person name="Findley K."/>
            <person name="Foster B."/>
            <person name="Gaskell J."/>
            <person name="Glotzer D."/>
            <person name="Gorecki P."/>
            <person name="Heitman J."/>
            <person name="Hesse C."/>
            <person name="Hori C."/>
            <person name="Igarashi K."/>
            <person name="Jurgens J.A."/>
            <person name="Kallen N."/>
            <person name="Kersten P."/>
            <person name="Kohler A."/>
            <person name="Kuees U."/>
            <person name="Kumar T.K.A."/>
            <person name="Kuo A."/>
            <person name="LaButti K."/>
            <person name="Larrondo L.F."/>
            <person name="Lindquist E."/>
            <person name="Ling A."/>
            <person name="Lombard V."/>
            <person name="Lucas S."/>
            <person name="Lundell T."/>
            <person name="Martin R."/>
            <person name="McLaughlin D.J."/>
            <person name="Morgenstern I."/>
            <person name="Morin E."/>
            <person name="Murat C."/>
            <person name="Nagy L.G."/>
            <person name="Nolan M."/>
            <person name="Ohm R.A."/>
            <person name="Patyshakuliyeva A."/>
            <person name="Rokas A."/>
            <person name="Ruiz-Duenas F.J."/>
            <person name="Sabat G."/>
            <person name="Salamov A."/>
            <person name="Samejima M."/>
            <person name="Schmutz J."/>
            <person name="Slot J.C."/>
            <person name="St John F."/>
            <person name="Stenlid J."/>
            <person name="Sun H."/>
            <person name="Sun S."/>
            <person name="Syed K."/>
            <person name="Tsang A."/>
            <person name="Wiebenga A."/>
            <person name="Young D."/>
            <person name="Pisabarro A."/>
            <person name="Eastwood D.C."/>
            <person name="Martin F."/>
            <person name="Cullen D."/>
            <person name="Grigoriev I.V."/>
            <person name="Hibbett D.S."/>
        </authorList>
    </citation>
    <scope>NUCLEOTIDE SEQUENCE [LARGE SCALE GENOMIC DNA]</scope>
    <source>
        <strain evidence="9 10">ATCC 11539</strain>
    </source>
</reference>
<dbReference type="HOGENOM" id="CLU_001570_2_0_1"/>
<dbReference type="PANTHER" id="PTHR46300:SF7">
    <property type="entry name" value="P450, PUTATIVE (EUROFUNG)-RELATED"/>
    <property type="match status" value="1"/>
</dbReference>
<gene>
    <name evidence="9" type="ORF">GLOTRDRAFT_128803</name>
</gene>
<proteinExistence type="inferred from homology"/>
<dbReference type="InterPro" id="IPR001128">
    <property type="entry name" value="Cyt_P450"/>
</dbReference>
<evidence type="ECO:0000256" key="2">
    <source>
        <dbReference type="ARBA" id="ARBA00005179"/>
    </source>
</evidence>
<sequence>MSSQNPRFKTYRRILNSGLNPRAVRADRELQEREVRVLLRGLAKSPQDFHAQLRRNAGAVVLNLAYGWQVEENDDYLVSLAEDAFEISGRIQKPGRWLVDVIPILRFIPSWFPGAGFQREAAEARKQLSKIDSVHHTWAKKQIVRDYTPSFTSQHLKPEDGRLPTAEEEDILKWCTAAFYAGGADTTVAVMTTFILRITLHRDIQKRAQNEIDDVVGRDRFAVPEDEKRLPHVAALIQEVLRIAPVAPFGLPHRVTQDDEYLGYRIAKGATVIANICILSAFTILKPLNEKGQEVDPIIEYTSGVTSHAKPFNCRIVPRDLPLLSHILEF</sequence>